<name>A0ABW5S7M9_9BACL</name>
<dbReference type="Gene3D" id="2.60.40.10">
    <property type="entry name" value="Immunoglobulins"/>
    <property type="match status" value="1"/>
</dbReference>
<keyword evidence="3" id="KW-0378">Hydrolase</keyword>
<keyword evidence="2" id="KW-0732">Signal</keyword>
<dbReference type="Proteomes" id="UP001597399">
    <property type="component" value="Unassembled WGS sequence"/>
</dbReference>
<dbReference type="EMBL" id="JBHUMQ010000049">
    <property type="protein sequence ID" value="MFD2695453.1"/>
    <property type="molecule type" value="Genomic_DNA"/>
</dbReference>
<dbReference type="RefSeq" id="WP_253060695.1">
    <property type="nucleotide sequence ID" value="NZ_JAMXWM010000006.1"/>
</dbReference>
<dbReference type="Gene3D" id="2.60.40.1180">
    <property type="entry name" value="Golgi alpha-mannosidase II"/>
    <property type="match status" value="1"/>
</dbReference>
<accession>A0ABW5S7M9</accession>
<gene>
    <name evidence="3" type="ORF">ACFSUE_17775</name>
</gene>
<dbReference type="InterPro" id="IPR013783">
    <property type="entry name" value="Ig-like_fold"/>
</dbReference>
<dbReference type="Pfam" id="PF13199">
    <property type="entry name" value="Glyco_hydro_66"/>
    <property type="match status" value="1"/>
</dbReference>
<comment type="similarity">
    <text evidence="1">Belongs to the glycosyl hydrolase 66 family.</text>
</comment>
<dbReference type="InterPro" id="IPR025092">
    <property type="entry name" value="Glyco_hydro_66"/>
</dbReference>
<keyword evidence="4" id="KW-1185">Reference proteome</keyword>
<dbReference type="InterPro" id="IPR013780">
    <property type="entry name" value="Glyco_hydro_b"/>
</dbReference>
<evidence type="ECO:0000256" key="2">
    <source>
        <dbReference type="ARBA" id="ARBA00022729"/>
    </source>
</evidence>
<dbReference type="SUPFAM" id="SSF51445">
    <property type="entry name" value="(Trans)glycosidases"/>
    <property type="match status" value="1"/>
</dbReference>
<dbReference type="Gene3D" id="3.20.20.80">
    <property type="entry name" value="Glycosidases"/>
    <property type="match status" value="1"/>
</dbReference>
<organism evidence="3 4">
    <name type="scientific">Sporolactobacillus shoreicorticis</name>
    <dbReference type="NCBI Taxonomy" id="1923877"/>
    <lineage>
        <taxon>Bacteria</taxon>
        <taxon>Bacillati</taxon>
        <taxon>Bacillota</taxon>
        <taxon>Bacilli</taxon>
        <taxon>Bacillales</taxon>
        <taxon>Sporolactobacillaceae</taxon>
        <taxon>Sporolactobacillus</taxon>
    </lineage>
</organism>
<dbReference type="CDD" id="cd14745">
    <property type="entry name" value="GH66"/>
    <property type="match status" value="1"/>
</dbReference>
<sequence>MRATSHKWTWTPPSKNNQGYLVVIEAKTPTKKQTASIAVDVSENWDKFPRYGFLSAFPSLSQDQIAKTIARLNRYHINGLQFYDWSAKHHQPLTVASGKVPDSWTDIANRQIEKKTILSYIDEAHRRQMKAMSYNLIYGALANSEQDGTQRSWFLFKDPDHDQVDVNSLPDGWKSAIYLMNPANQEWQNYLTSQQKNIYTYLPFDGWHIDQLGDRGKVYNSDGQPVALADSFTPFLSRIKTADPNKSLVMNAVGQFGQSDIAKAPVDFLYTEVWDDNDPDYFNLKQIIDTNAKLSSGKKNSVLAAYMDYDHSGHFNEAGVLLTDSVIFASDGAHLELGEHMLSKEYFPNHDLTMTASLSSQLVHYYDFLTAYETLLRDDVENAAVRIHSNKRIPISNVPTQGHLWVFAKKKAQNKIIHFINFLDANSIKWRDRDGTQPTPQIRHNLDFTLDEAKPIKSVWLASPDRKQGQPIPLRFKQKSGRVHIMLPTLRYWDMLVFDYR</sequence>
<proteinExistence type="inferred from homology"/>
<reference evidence="4" key="1">
    <citation type="journal article" date="2019" name="Int. J. Syst. Evol. Microbiol.">
        <title>The Global Catalogue of Microorganisms (GCM) 10K type strain sequencing project: providing services to taxonomists for standard genome sequencing and annotation.</title>
        <authorList>
            <consortium name="The Broad Institute Genomics Platform"/>
            <consortium name="The Broad Institute Genome Sequencing Center for Infectious Disease"/>
            <person name="Wu L."/>
            <person name="Ma J."/>
        </authorList>
    </citation>
    <scope>NUCLEOTIDE SEQUENCE [LARGE SCALE GENOMIC DNA]</scope>
    <source>
        <strain evidence="4">TISTR 2466</strain>
    </source>
</reference>
<evidence type="ECO:0000313" key="3">
    <source>
        <dbReference type="EMBL" id="MFD2695453.1"/>
    </source>
</evidence>
<dbReference type="InterPro" id="IPR017853">
    <property type="entry name" value="GH"/>
</dbReference>
<dbReference type="GO" id="GO:0016787">
    <property type="term" value="F:hydrolase activity"/>
    <property type="evidence" value="ECO:0007669"/>
    <property type="project" value="UniProtKB-KW"/>
</dbReference>
<comment type="caution">
    <text evidence="3">The sequence shown here is derived from an EMBL/GenBank/DDBJ whole genome shotgun (WGS) entry which is preliminary data.</text>
</comment>
<evidence type="ECO:0000256" key="1">
    <source>
        <dbReference type="ARBA" id="ARBA00010837"/>
    </source>
</evidence>
<evidence type="ECO:0000313" key="4">
    <source>
        <dbReference type="Proteomes" id="UP001597399"/>
    </source>
</evidence>
<protein>
    <submittedName>
        <fullName evidence="3">Glycoside hydrolase family 66 protein</fullName>
    </submittedName>
</protein>